<evidence type="ECO:0000256" key="1">
    <source>
        <dbReference type="SAM" id="MobiDB-lite"/>
    </source>
</evidence>
<dbReference type="Pfam" id="PF06074">
    <property type="entry name" value="Portal_Mu"/>
    <property type="match status" value="1"/>
</dbReference>
<sequence>VFNYGPDKGVPKFKFHFEGDDDLEKTARVYGILVQDVNFQGIPEEHIYERFGIPKPEAGGKTVRAAASGGETNPPLKQEANKEDLSSSGIDRLVMAQGYIDTVADSALSAGAIDLSALERIVEAAVSFEDLEERLAEAYEGIGIEQFRTILAQALVRADLTGRALE</sequence>
<reference evidence="2" key="1">
    <citation type="journal article" date="2020" name="Biotechnol. Biofuels">
        <title>New insights from the biogas microbiome by comprehensive genome-resolved metagenomics of nearly 1600 species originating from multiple anaerobic digesters.</title>
        <authorList>
            <person name="Campanaro S."/>
            <person name="Treu L."/>
            <person name="Rodriguez-R L.M."/>
            <person name="Kovalovszki A."/>
            <person name="Ziels R.M."/>
            <person name="Maus I."/>
            <person name="Zhu X."/>
            <person name="Kougias P.G."/>
            <person name="Basile A."/>
            <person name="Luo G."/>
            <person name="Schluter A."/>
            <person name="Konstantinidis K.T."/>
            <person name="Angelidaki I."/>
        </authorList>
    </citation>
    <scope>NUCLEOTIDE SEQUENCE</scope>
    <source>
        <strain evidence="2">AS06rmzACSIP_7</strain>
    </source>
</reference>
<gene>
    <name evidence="2" type="ORF">GXY80_10835</name>
</gene>
<dbReference type="InterPro" id="IPR009279">
    <property type="entry name" value="Portal_Mu"/>
</dbReference>
<dbReference type="Proteomes" id="UP000777265">
    <property type="component" value="Unassembled WGS sequence"/>
</dbReference>
<accession>A0A971S1V9</accession>
<evidence type="ECO:0000313" key="3">
    <source>
        <dbReference type="Proteomes" id="UP000777265"/>
    </source>
</evidence>
<reference evidence="2" key="2">
    <citation type="submission" date="2020-01" db="EMBL/GenBank/DDBJ databases">
        <authorList>
            <person name="Campanaro S."/>
        </authorList>
    </citation>
    <scope>NUCLEOTIDE SEQUENCE</scope>
    <source>
        <strain evidence="2">AS06rmzACSIP_7</strain>
    </source>
</reference>
<feature type="region of interest" description="Disordered" evidence="1">
    <location>
        <begin position="59"/>
        <end position="83"/>
    </location>
</feature>
<proteinExistence type="predicted"/>
<dbReference type="AlphaFoldDB" id="A0A971S1V9"/>
<protein>
    <submittedName>
        <fullName evidence="2">DUF935 family protein</fullName>
    </submittedName>
</protein>
<evidence type="ECO:0000313" key="2">
    <source>
        <dbReference type="EMBL" id="NLW35959.1"/>
    </source>
</evidence>
<feature type="non-terminal residue" evidence="2">
    <location>
        <position position="1"/>
    </location>
</feature>
<dbReference type="EMBL" id="JAAYEE010000191">
    <property type="protein sequence ID" value="NLW35959.1"/>
    <property type="molecule type" value="Genomic_DNA"/>
</dbReference>
<organism evidence="2 3">
    <name type="scientific">Syntrophorhabdus aromaticivorans</name>
    <dbReference type="NCBI Taxonomy" id="328301"/>
    <lineage>
        <taxon>Bacteria</taxon>
        <taxon>Pseudomonadati</taxon>
        <taxon>Thermodesulfobacteriota</taxon>
        <taxon>Syntrophorhabdia</taxon>
        <taxon>Syntrophorhabdales</taxon>
        <taxon>Syntrophorhabdaceae</taxon>
        <taxon>Syntrophorhabdus</taxon>
    </lineage>
</organism>
<name>A0A971S1V9_9BACT</name>
<comment type="caution">
    <text evidence="2">The sequence shown here is derived from an EMBL/GenBank/DDBJ whole genome shotgun (WGS) entry which is preliminary data.</text>
</comment>